<gene>
    <name evidence="2" type="ORF">BOLC9T56509H</name>
</gene>
<reference evidence="2" key="1">
    <citation type="submission" date="2018-11" db="EMBL/GenBank/DDBJ databases">
        <authorList>
            <consortium name="Genoscope - CEA"/>
            <person name="William W."/>
        </authorList>
    </citation>
    <scope>NUCLEOTIDE SEQUENCE</scope>
</reference>
<evidence type="ECO:0000313" key="2">
    <source>
        <dbReference type="EMBL" id="VDD31186.1"/>
    </source>
</evidence>
<name>A0A3P6DYX6_BRAOL</name>
<feature type="transmembrane region" description="Helical" evidence="1">
    <location>
        <begin position="15"/>
        <end position="36"/>
    </location>
</feature>
<organism evidence="2">
    <name type="scientific">Brassica oleracea</name>
    <name type="common">Wild cabbage</name>
    <dbReference type="NCBI Taxonomy" id="3712"/>
    <lineage>
        <taxon>Eukaryota</taxon>
        <taxon>Viridiplantae</taxon>
        <taxon>Streptophyta</taxon>
        <taxon>Embryophyta</taxon>
        <taxon>Tracheophyta</taxon>
        <taxon>Spermatophyta</taxon>
        <taxon>Magnoliopsida</taxon>
        <taxon>eudicotyledons</taxon>
        <taxon>Gunneridae</taxon>
        <taxon>Pentapetalae</taxon>
        <taxon>rosids</taxon>
        <taxon>malvids</taxon>
        <taxon>Brassicales</taxon>
        <taxon>Brassicaceae</taxon>
        <taxon>Brassiceae</taxon>
        <taxon>Brassica</taxon>
    </lineage>
</organism>
<sequence>MCCSSYSSFLFHLKQIGSCLFLPFLAFSSYIVHFLFKNLQCSE</sequence>
<protein>
    <submittedName>
        <fullName evidence="2">Uncharacterized protein</fullName>
    </submittedName>
</protein>
<evidence type="ECO:0000256" key="1">
    <source>
        <dbReference type="SAM" id="Phobius"/>
    </source>
</evidence>
<dbReference type="EMBL" id="LR031875">
    <property type="protein sequence ID" value="VDD31186.1"/>
    <property type="molecule type" value="Genomic_DNA"/>
</dbReference>
<dbReference type="AlphaFoldDB" id="A0A3P6DYX6"/>
<proteinExistence type="predicted"/>
<keyword evidence="1" id="KW-0812">Transmembrane</keyword>
<keyword evidence="1" id="KW-0472">Membrane</keyword>
<keyword evidence="1" id="KW-1133">Transmembrane helix</keyword>
<accession>A0A3P6DYX6</accession>